<protein>
    <submittedName>
        <fullName evidence="2">Uncharacterized protein</fullName>
    </submittedName>
</protein>
<name>A0A1G2F9L1_9BACT</name>
<evidence type="ECO:0000313" key="2">
    <source>
        <dbReference type="EMBL" id="OGZ34693.1"/>
    </source>
</evidence>
<comment type="caution">
    <text evidence="2">The sequence shown here is derived from an EMBL/GenBank/DDBJ whole genome shotgun (WGS) entry which is preliminary data.</text>
</comment>
<accession>A0A1G2F9L1</accession>
<dbReference type="AlphaFoldDB" id="A0A1G2F9L1"/>
<dbReference type="EMBL" id="MHMW01000002">
    <property type="protein sequence ID" value="OGZ34693.1"/>
    <property type="molecule type" value="Genomic_DNA"/>
</dbReference>
<proteinExistence type="predicted"/>
<gene>
    <name evidence="2" type="ORF">A2Y98_02760</name>
</gene>
<evidence type="ECO:0000256" key="1">
    <source>
        <dbReference type="SAM" id="Phobius"/>
    </source>
</evidence>
<keyword evidence="1" id="KW-0812">Transmembrane</keyword>
<keyword evidence="1" id="KW-0472">Membrane</keyword>
<keyword evidence="1" id="KW-1133">Transmembrane helix</keyword>
<evidence type="ECO:0000313" key="3">
    <source>
        <dbReference type="Proteomes" id="UP000179099"/>
    </source>
</evidence>
<sequence>MRTIAGLCLLFLGIGSLLGFVSVAKESSNASFFHYAFSLVVFVLGIIILCFPRSKRLLQRFPEDSKEEYYRLIHQGIGWKESRKRRYEEWRWKQQLR</sequence>
<feature type="transmembrane region" description="Helical" evidence="1">
    <location>
        <begin position="34"/>
        <end position="51"/>
    </location>
</feature>
<reference evidence="2 3" key="1">
    <citation type="journal article" date="2016" name="Nat. Commun.">
        <title>Thousands of microbial genomes shed light on interconnected biogeochemical processes in an aquifer system.</title>
        <authorList>
            <person name="Anantharaman K."/>
            <person name="Brown C.T."/>
            <person name="Hug L.A."/>
            <person name="Sharon I."/>
            <person name="Castelle C.J."/>
            <person name="Probst A.J."/>
            <person name="Thomas B.C."/>
            <person name="Singh A."/>
            <person name="Wilkins M.J."/>
            <person name="Karaoz U."/>
            <person name="Brodie E.L."/>
            <person name="Williams K.H."/>
            <person name="Hubbard S.S."/>
            <person name="Banfield J.F."/>
        </authorList>
    </citation>
    <scope>NUCLEOTIDE SEQUENCE [LARGE SCALE GENOMIC DNA]</scope>
</reference>
<dbReference type="Proteomes" id="UP000179099">
    <property type="component" value="Unassembled WGS sequence"/>
</dbReference>
<organism evidence="2 3">
    <name type="scientific">Candidatus Portnoybacteria bacterium RBG_19FT_COMBO_36_7</name>
    <dbReference type="NCBI Taxonomy" id="1801992"/>
    <lineage>
        <taxon>Bacteria</taxon>
        <taxon>Candidatus Portnoyibacteriota</taxon>
    </lineage>
</organism>